<comment type="subcellular location">
    <subcellularLocation>
        <location evidence="1">Membrane</location>
        <topology evidence="1">Multi-pass membrane protein</topology>
    </subcellularLocation>
</comment>
<name>A0ABD3I3V3_9MARC</name>
<accession>A0ABD3I3V3</accession>
<comment type="caution">
    <text evidence="9">The sequence shown here is derived from an EMBL/GenBank/DDBJ whole genome shotgun (WGS) entry which is preliminary data.</text>
</comment>
<protein>
    <recommendedName>
        <fullName evidence="8">PGG domain-containing protein</fullName>
    </recommendedName>
</protein>
<keyword evidence="3" id="KW-0677">Repeat</keyword>
<dbReference type="Pfam" id="PF13962">
    <property type="entry name" value="PGG"/>
    <property type="match status" value="1"/>
</dbReference>
<feature type="domain" description="PGG" evidence="8">
    <location>
        <begin position="642"/>
        <end position="755"/>
    </location>
</feature>
<evidence type="ECO:0000259" key="8">
    <source>
        <dbReference type="Pfam" id="PF13962"/>
    </source>
</evidence>
<dbReference type="InterPro" id="IPR026961">
    <property type="entry name" value="PGG_dom"/>
</dbReference>
<proteinExistence type="predicted"/>
<dbReference type="PANTHER" id="PTHR24186:SF38">
    <property type="entry name" value="ANKYRIN REPEAT FAMILY PROTEIN"/>
    <property type="match status" value="1"/>
</dbReference>
<sequence>MAEIQCHHAINSALSKFLRNVQNLLGDDHPYKLYTKPLETRWNEDWQELQILEPDYEESDHEDLQVPPESKETLRIYVQRHCSGLEKWIGRHDAPNNTFRGGTMSDSEKESRSEFHTYPLWVRRWMVTAPFLPLSEYIFLECMRRWRFKPEFGYNPYTLDATIMQAFIDAWRGCESEMESRTDVSFFQYIMRITDTRRTAFHYGLIGGLRWNIENDVRDLGSPFLMLYSKVSDNGDYGKWAHQYDPYRQNSALEENILREFEVLFNMRDGSGRTLLHILLTSDLEIPPLESRCWGLERNLYIWGRLYPRFDWSVPWLYKWDNWSFKNEVWRRNVQCVYEGYGFQGLESWIPWWRSGKCLPLSADMIVMTSAHLSDSERSARLLWLLDRRLLPQFSPTSVVARFQGVTGAVTECVMLSSLQYAVLLGDTASAEVLAKDNRIYDPARIHIESKESPDHTFARIEHETHLSELDPAFFYSESSLHVAAKHADPEMLRIILDTGKFNPHYDEGNTILHSAVRCHLESPPVPQVMLQDFVEIPKIHTHLLSNLSVAADGKDGTTEDADKRPCQCTKRMEQQREKALDMESGRQGCVNYLLQVGLDVWETDQYNRIADPGPQASRGYKTWWYDKLAQETQDQKANFGAAANALSVTAALVATASYVGPLQPPLGLNFVDNDQNLKVLVDILPVRIFIVCNNLAFFFALVAIVLSLTPSLPMPKEPMLEELKRMRRSITLALIALIMSINTILMAFASAIIAVIPNKGSWNHGWLSMGTLVVGGPICLFVLLLCCIRAVRLLFHNNFVVRRFYKRTVFI</sequence>
<dbReference type="InterPro" id="IPR036770">
    <property type="entry name" value="Ankyrin_rpt-contain_sf"/>
</dbReference>
<keyword evidence="2 7" id="KW-0812">Transmembrane</keyword>
<evidence type="ECO:0000256" key="5">
    <source>
        <dbReference type="ARBA" id="ARBA00023043"/>
    </source>
</evidence>
<evidence type="ECO:0000256" key="4">
    <source>
        <dbReference type="ARBA" id="ARBA00022989"/>
    </source>
</evidence>
<feature type="transmembrane region" description="Helical" evidence="7">
    <location>
        <begin position="769"/>
        <end position="796"/>
    </location>
</feature>
<dbReference type="EMBL" id="JBJQOH010000002">
    <property type="protein sequence ID" value="KAL3697447.1"/>
    <property type="molecule type" value="Genomic_DNA"/>
</dbReference>
<evidence type="ECO:0000313" key="9">
    <source>
        <dbReference type="EMBL" id="KAL3697447.1"/>
    </source>
</evidence>
<evidence type="ECO:0000256" key="3">
    <source>
        <dbReference type="ARBA" id="ARBA00022737"/>
    </source>
</evidence>
<evidence type="ECO:0000256" key="2">
    <source>
        <dbReference type="ARBA" id="ARBA00022692"/>
    </source>
</evidence>
<keyword evidence="6 7" id="KW-0472">Membrane</keyword>
<dbReference type="Gene3D" id="1.25.40.20">
    <property type="entry name" value="Ankyrin repeat-containing domain"/>
    <property type="match status" value="1"/>
</dbReference>
<keyword evidence="4 7" id="KW-1133">Transmembrane helix</keyword>
<feature type="transmembrane region" description="Helical" evidence="7">
    <location>
        <begin position="731"/>
        <end position="757"/>
    </location>
</feature>
<evidence type="ECO:0000313" key="10">
    <source>
        <dbReference type="Proteomes" id="UP001633002"/>
    </source>
</evidence>
<feature type="transmembrane region" description="Helical" evidence="7">
    <location>
        <begin position="689"/>
        <end position="710"/>
    </location>
</feature>
<reference evidence="9 10" key="1">
    <citation type="submission" date="2024-09" db="EMBL/GenBank/DDBJ databases">
        <title>Chromosome-scale assembly of Riccia sorocarpa.</title>
        <authorList>
            <person name="Paukszto L."/>
        </authorList>
    </citation>
    <scope>NUCLEOTIDE SEQUENCE [LARGE SCALE GENOMIC DNA]</scope>
    <source>
        <strain evidence="9">LP-2024</strain>
        <tissue evidence="9">Aerial parts of the thallus</tissue>
    </source>
</reference>
<gene>
    <name evidence="9" type="ORF">R1sor_011523</name>
</gene>
<keyword evidence="5" id="KW-0040">ANK repeat</keyword>
<evidence type="ECO:0000256" key="7">
    <source>
        <dbReference type="SAM" id="Phobius"/>
    </source>
</evidence>
<keyword evidence="10" id="KW-1185">Reference proteome</keyword>
<evidence type="ECO:0000256" key="6">
    <source>
        <dbReference type="ARBA" id="ARBA00023136"/>
    </source>
</evidence>
<dbReference type="SUPFAM" id="SSF48403">
    <property type="entry name" value="Ankyrin repeat"/>
    <property type="match status" value="1"/>
</dbReference>
<dbReference type="Proteomes" id="UP001633002">
    <property type="component" value="Unassembled WGS sequence"/>
</dbReference>
<dbReference type="GO" id="GO:0016020">
    <property type="term" value="C:membrane"/>
    <property type="evidence" value="ECO:0007669"/>
    <property type="project" value="UniProtKB-SubCell"/>
</dbReference>
<organism evidence="9 10">
    <name type="scientific">Riccia sorocarpa</name>
    <dbReference type="NCBI Taxonomy" id="122646"/>
    <lineage>
        <taxon>Eukaryota</taxon>
        <taxon>Viridiplantae</taxon>
        <taxon>Streptophyta</taxon>
        <taxon>Embryophyta</taxon>
        <taxon>Marchantiophyta</taxon>
        <taxon>Marchantiopsida</taxon>
        <taxon>Marchantiidae</taxon>
        <taxon>Marchantiales</taxon>
        <taxon>Ricciaceae</taxon>
        <taxon>Riccia</taxon>
    </lineage>
</organism>
<evidence type="ECO:0000256" key="1">
    <source>
        <dbReference type="ARBA" id="ARBA00004141"/>
    </source>
</evidence>
<dbReference type="PANTHER" id="PTHR24186">
    <property type="entry name" value="PROTEIN PHOSPHATASE 1 REGULATORY SUBUNIT"/>
    <property type="match status" value="1"/>
</dbReference>
<dbReference type="AlphaFoldDB" id="A0ABD3I3V3"/>